<name>A0A4V6I7F1_STECR</name>
<proteinExistence type="predicted"/>
<dbReference type="Proteomes" id="UP000298663">
    <property type="component" value="Chromosome X"/>
</dbReference>
<sequence length="89" mass="10893">MDHHIEQLFVDFKIVVSMRVSKQETLKVSLFQDPFQHGLRDFRILDHNLPRGKWNPPQERLRRIGFEKFKNEYFTWKNQPKRVEVPKES</sequence>
<dbReference type="EMBL" id="CM016762">
    <property type="protein sequence ID" value="TMS33853.1"/>
    <property type="molecule type" value="Genomic_DNA"/>
</dbReference>
<evidence type="ECO:0000313" key="1">
    <source>
        <dbReference type="EMBL" id="TMS33853.1"/>
    </source>
</evidence>
<organism evidence="1 2">
    <name type="scientific">Steinernema carpocapsae</name>
    <name type="common">Entomopathogenic nematode</name>
    <dbReference type="NCBI Taxonomy" id="34508"/>
    <lineage>
        <taxon>Eukaryota</taxon>
        <taxon>Metazoa</taxon>
        <taxon>Ecdysozoa</taxon>
        <taxon>Nematoda</taxon>
        <taxon>Chromadorea</taxon>
        <taxon>Rhabditida</taxon>
        <taxon>Tylenchina</taxon>
        <taxon>Panagrolaimomorpha</taxon>
        <taxon>Strongyloidoidea</taxon>
        <taxon>Steinernematidae</taxon>
        <taxon>Steinernema</taxon>
    </lineage>
</organism>
<dbReference type="EMBL" id="AZBU02000001">
    <property type="protein sequence ID" value="TMS33853.1"/>
    <property type="molecule type" value="Genomic_DNA"/>
</dbReference>
<reference evidence="1 2" key="1">
    <citation type="journal article" date="2015" name="Genome Biol.">
        <title>Comparative genomics of Steinernema reveals deeply conserved gene regulatory networks.</title>
        <authorList>
            <person name="Dillman A.R."/>
            <person name="Macchietto M."/>
            <person name="Porter C.F."/>
            <person name="Rogers A."/>
            <person name="Williams B."/>
            <person name="Antoshechkin I."/>
            <person name="Lee M.M."/>
            <person name="Goodwin Z."/>
            <person name="Lu X."/>
            <person name="Lewis E.E."/>
            <person name="Goodrich-Blair H."/>
            <person name="Stock S.P."/>
            <person name="Adams B.J."/>
            <person name="Sternberg P.W."/>
            <person name="Mortazavi A."/>
        </authorList>
    </citation>
    <scope>NUCLEOTIDE SEQUENCE [LARGE SCALE GENOMIC DNA]</scope>
    <source>
        <strain evidence="1 2">ALL</strain>
    </source>
</reference>
<reference evidence="1 2" key="2">
    <citation type="journal article" date="2019" name="G3 (Bethesda)">
        <title>Hybrid Assembly of the Genome of the Entomopathogenic Nematode Steinernema carpocapsae Identifies the X-Chromosome.</title>
        <authorList>
            <person name="Serra L."/>
            <person name="Macchietto M."/>
            <person name="Macias-Munoz A."/>
            <person name="McGill C.J."/>
            <person name="Rodriguez I.M."/>
            <person name="Rodriguez B."/>
            <person name="Murad R."/>
            <person name="Mortazavi A."/>
        </authorList>
    </citation>
    <scope>NUCLEOTIDE SEQUENCE [LARGE SCALE GENOMIC DNA]</scope>
    <source>
        <strain evidence="1 2">ALL</strain>
    </source>
</reference>
<keyword evidence="2" id="KW-1185">Reference proteome</keyword>
<evidence type="ECO:0000313" key="2">
    <source>
        <dbReference type="Proteomes" id="UP000298663"/>
    </source>
</evidence>
<dbReference type="AlphaFoldDB" id="A0A4V6I7F1"/>
<comment type="caution">
    <text evidence="1">The sequence shown here is derived from an EMBL/GenBank/DDBJ whole genome shotgun (WGS) entry which is preliminary data.</text>
</comment>
<protein>
    <submittedName>
        <fullName evidence="1">Uncharacterized protein</fullName>
    </submittedName>
</protein>
<accession>A0A4V6I7F1</accession>
<gene>
    <name evidence="1" type="ORF">L596_001544</name>
</gene>